<dbReference type="HOGENOM" id="CLU_2465431_0_0_0"/>
<keyword evidence="2" id="KW-1185">Reference proteome</keyword>
<dbReference type="Proteomes" id="UP000001916">
    <property type="component" value="Chromosome"/>
</dbReference>
<evidence type="ECO:0008006" key="3">
    <source>
        <dbReference type="Google" id="ProtNLM"/>
    </source>
</evidence>
<evidence type="ECO:0000313" key="1">
    <source>
        <dbReference type="EMBL" id="ADH63237.1"/>
    </source>
</evidence>
<protein>
    <recommendedName>
        <fullName evidence="3">Helix-turn-helix domain-containing protein</fullName>
    </recommendedName>
</protein>
<dbReference type="OrthoDB" id="27495at2"/>
<proteinExistence type="predicted"/>
<dbReference type="KEGG" id="msv:Mesil_1344"/>
<gene>
    <name evidence="1" type="ordered locus">Mesil_1344</name>
</gene>
<reference evidence="1 2" key="1">
    <citation type="journal article" date="2010" name="Stand. Genomic Sci.">
        <title>Complete genome sequence of Meiothermus silvanus type strain (VI-R2).</title>
        <authorList>
            <person name="Sikorski J."/>
            <person name="Tindall B.J."/>
            <person name="Lowry S."/>
            <person name="Lucas S."/>
            <person name="Nolan M."/>
            <person name="Copeland A."/>
            <person name="Glavina Del Rio T."/>
            <person name="Tice H."/>
            <person name="Cheng J.F."/>
            <person name="Han C."/>
            <person name="Pitluck S."/>
            <person name="Liolios K."/>
            <person name="Ivanova N."/>
            <person name="Mavromatis K."/>
            <person name="Mikhailova N."/>
            <person name="Pati A."/>
            <person name="Goodwin L."/>
            <person name="Chen A."/>
            <person name="Palaniappan K."/>
            <person name="Land M."/>
            <person name="Hauser L."/>
            <person name="Chang Y.J."/>
            <person name="Jeffries C.D."/>
            <person name="Rohde M."/>
            <person name="Goker M."/>
            <person name="Woyke T."/>
            <person name="Bristow J."/>
            <person name="Eisen J.A."/>
            <person name="Markowitz V."/>
            <person name="Hugenholtz P."/>
            <person name="Kyrpides N.C."/>
            <person name="Klenk H.P."/>
            <person name="Lapidus A."/>
        </authorList>
    </citation>
    <scope>NUCLEOTIDE SEQUENCE [LARGE SCALE GENOMIC DNA]</scope>
    <source>
        <strain evidence="2">ATCC 700542 / DSM 9946 / VI-R2</strain>
    </source>
</reference>
<accession>D7BEJ4</accession>
<organism evidence="1 2">
    <name type="scientific">Allomeiothermus silvanus (strain ATCC 700542 / DSM 9946 / NBRC 106475 / NCIMB 13440 / VI-R2)</name>
    <name type="common">Thermus silvanus</name>
    <dbReference type="NCBI Taxonomy" id="526227"/>
    <lineage>
        <taxon>Bacteria</taxon>
        <taxon>Thermotogati</taxon>
        <taxon>Deinococcota</taxon>
        <taxon>Deinococci</taxon>
        <taxon>Thermales</taxon>
        <taxon>Thermaceae</taxon>
        <taxon>Allomeiothermus</taxon>
    </lineage>
</organism>
<dbReference type="RefSeq" id="WP_013157807.1">
    <property type="nucleotide sequence ID" value="NC_014212.1"/>
</dbReference>
<dbReference type="AlphaFoldDB" id="D7BEJ4"/>
<name>D7BEJ4_ALLS1</name>
<evidence type="ECO:0000313" key="2">
    <source>
        <dbReference type="Proteomes" id="UP000001916"/>
    </source>
</evidence>
<sequence>MKVTKKRETEKRLLDIQDIRQEYGLGRQTCYLVLRLMPTVRVGSRYMVRREDLEAYLEQAAREGRDIRAEALAATRRSKTPAGAGGGR</sequence>
<dbReference type="STRING" id="526227.Mesil_1344"/>
<dbReference type="EMBL" id="CP002042">
    <property type="protein sequence ID" value="ADH63237.1"/>
    <property type="molecule type" value="Genomic_DNA"/>
</dbReference>